<keyword evidence="3 6" id="KW-0418">Kinase</keyword>
<proteinExistence type="inferred from homology"/>
<evidence type="ECO:0000259" key="4">
    <source>
        <dbReference type="Pfam" id="PF02782"/>
    </source>
</evidence>
<organism evidence="5 6">
    <name type="scientific">Limulus polyphemus</name>
    <name type="common">Atlantic horseshoe crab</name>
    <dbReference type="NCBI Taxonomy" id="6850"/>
    <lineage>
        <taxon>Eukaryota</taxon>
        <taxon>Metazoa</taxon>
        <taxon>Ecdysozoa</taxon>
        <taxon>Arthropoda</taxon>
        <taxon>Chelicerata</taxon>
        <taxon>Merostomata</taxon>
        <taxon>Xiphosura</taxon>
        <taxon>Limulidae</taxon>
        <taxon>Limulus</taxon>
    </lineage>
</organism>
<feature type="non-terminal residue" evidence="6">
    <location>
        <position position="1"/>
    </location>
</feature>
<protein>
    <submittedName>
        <fullName evidence="6">Glycerol kinase 5</fullName>
    </submittedName>
</protein>
<gene>
    <name evidence="6" type="primary">LOC106473043</name>
</gene>
<keyword evidence="2" id="KW-0808">Transferase</keyword>
<dbReference type="Gene3D" id="3.30.420.40">
    <property type="match status" value="1"/>
</dbReference>
<evidence type="ECO:0000256" key="2">
    <source>
        <dbReference type="ARBA" id="ARBA00022679"/>
    </source>
</evidence>
<evidence type="ECO:0000313" key="6">
    <source>
        <dbReference type="RefSeq" id="XP_022257261.1"/>
    </source>
</evidence>
<dbReference type="InterPro" id="IPR018485">
    <property type="entry name" value="FGGY_C"/>
</dbReference>
<sequence length="216" mass="24464">FYPVVGWKIGDEVTYLAEGSAYDAGTVVFWGQKIGLYDDVSQTSDLAKSVLDSDGVYFVPAFSELQAPVNDSLAGYSFIGLTNRSTRAHMARALLESLAFRIKQMYEAILEGANFQLNYLRIDGGVSNNDFLVQLVADLTEHPVNRPKQRDMSCLGAAFLAGLAVGVWNSLEELEHLRYEDRVFSPCENWKNEYKEVILNWERAVHRCLSWYKEKM</sequence>
<feature type="domain" description="Carbohydrate kinase FGGY C-terminal" evidence="4">
    <location>
        <begin position="13"/>
        <end position="164"/>
    </location>
</feature>
<evidence type="ECO:0000256" key="1">
    <source>
        <dbReference type="ARBA" id="ARBA00009156"/>
    </source>
</evidence>
<reference evidence="6" key="1">
    <citation type="submission" date="2025-08" db="UniProtKB">
        <authorList>
            <consortium name="RefSeq"/>
        </authorList>
    </citation>
    <scope>IDENTIFICATION</scope>
    <source>
        <tissue evidence="6">Muscle</tissue>
    </source>
</reference>
<dbReference type="Pfam" id="PF02782">
    <property type="entry name" value="FGGY_C"/>
    <property type="match status" value="1"/>
</dbReference>
<dbReference type="RefSeq" id="XP_022257261.1">
    <property type="nucleotide sequence ID" value="XM_022401553.1"/>
</dbReference>
<keyword evidence="5" id="KW-1185">Reference proteome</keyword>
<dbReference type="InterPro" id="IPR043129">
    <property type="entry name" value="ATPase_NBD"/>
</dbReference>
<dbReference type="GeneID" id="106473043"/>
<name>A0ABM1TN05_LIMPO</name>
<evidence type="ECO:0000256" key="3">
    <source>
        <dbReference type="ARBA" id="ARBA00022777"/>
    </source>
</evidence>
<dbReference type="GO" id="GO:0016301">
    <property type="term" value="F:kinase activity"/>
    <property type="evidence" value="ECO:0007669"/>
    <property type="project" value="UniProtKB-KW"/>
</dbReference>
<dbReference type="PANTHER" id="PTHR10196:SF68">
    <property type="entry name" value="GLYCEROL KINASE 5-RELATED"/>
    <property type="match status" value="1"/>
</dbReference>
<evidence type="ECO:0000313" key="5">
    <source>
        <dbReference type="Proteomes" id="UP000694941"/>
    </source>
</evidence>
<dbReference type="PANTHER" id="PTHR10196">
    <property type="entry name" value="SUGAR KINASE"/>
    <property type="match status" value="1"/>
</dbReference>
<comment type="similarity">
    <text evidence="1">Belongs to the FGGY kinase family.</text>
</comment>
<accession>A0ABM1TN05</accession>
<dbReference type="SUPFAM" id="SSF53067">
    <property type="entry name" value="Actin-like ATPase domain"/>
    <property type="match status" value="1"/>
</dbReference>
<dbReference type="Proteomes" id="UP000694941">
    <property type="component" value="Unplaced"/>
</dbReference>